<keyword evidence="5 6" id="KW-0472">Membrane</keyword>
<feature type="transmembrane region" description="Helical" evidence="6">
    <location>
        <begin position="138"/>
        <end position="154"/>
    </location>
</feature>
<name>A0A1F4WGZ3_UNCKA</name>
<evidence type="ECO:0000256" key="2">
    <source>
        <dbReference type="ARBA" id="ARBA00022475"/>
    </source>
</evidence>
<dbReference type="InterPro" id="IPR037185">
    <property type="entry name" value="EmrE-like"/>
</dbReference>
<dbReference type="SUPFAM" id="SSF103481">
    <property type="entry name" value="Multidrug resistance efflux transporter EmrE"/>
    <property type="match status" value="2"/>
</dbReference>
<comment type="caution">
    <text evidence="8">The sequence shown here is derived from an EMBL/GenBank/DDBJ whole genome shotgun (WGS) entry which is preliminary data.</text>
</comment>
<dbReference type="InterPro" id="IPR050638">
    <property type="entry name" value="AA-Vitamin_Transporters"/>
</dbReference>
<keyword evidence="3 6" id="KW-0812">Transmembrane</keyword>
<evidence type="ECO:0000256" key="5">
    <source>
        <dbReference type="ARBA" id="ARBA00023136"/>
    </source>
</evidence>
<feature type="domain" description="EamA" evidence="7">
    <location>
        <begin position="136"/>
        <end position="270"/>
    </location>
</feature>
<dbReference type="EMBL" id="MEVM01000067">
    <property type="protein sequence ID" value="OGC68639.1"/>
    <property type="molecule type" value="Genomic_DNA"/>
</dbReference>
<gene>
    <name evidence="8" type="ORF">A3J33_00330</name>
</gene>
<feature type="transmembrane region" description="Helical" evidence="6">
    <location>
        <begin position="54"/>
        <end position="75"/>
    </location>
</feature>
<accession>A0A1F4WGZ3</accession>
<keyword evidence="2" id="KW-1003">Cell membrane</keyword>
<comment type="subcellular location">
    <subcellularLocation>
        <location evidence="1">Cell membrane</location>
        <topology evidence="1">Multi-pass membrane protein</topology>
    </subcellularLocation>
</comment>
<dbReference type="GO" id="GO:0005886">
    <property type="term" value="C:plasma membrane"/>
    <property type="evidence" value="ECO:0007669"/>
    <property type="project" value="UniProtKB-SubCell"/>
</dbReference>
<feature type="transmembrane region" description="Helical" evidence="6">
    <location>
        <begin position="227"/>
        <end position="250"/>
    </location>
</feature>
<dbReference type="AlphaFoldDB" id="A0A1F4WGZ3"/>
<sequence>SGTSNFLTKIAVTALKDPVLYTTLKNSIVALLLIGIVILVRRAGEVRGLSGAQWMRLVLIGAIGGSIPFALYFTGLAQTTAINAGLIHKTLFVWVMILAIPFLKERVSAWQLVGIAMIFGANFLIGGFKGFRFNGGELMILAATILWAVENIIAKKALKDISSTTVAASRMIFGSLILLAFIAWRGGGEAVFSLSGTQWMWTLLTSALLCGYVLTWYTALKYAPATYVATLLVPATLVTNILSALFITHAFSLTDFASATLYIVGAAFVILFAKRAAETSPTLQTIARAI</sequence>
<evidence type="ECO:0000256" key="3">
    <source>
        <dbReference type="ARBA" id="ARBA00022692"/>
    </source>
</evidence>
<dbReference type="Pfam" id="PF00892">
    <property type="entry name" value="EamA"/>
    <property type="match status" value="2"/>
</dbReference>
<organism evidence="8 9">
    <name type="scientific">candidate division WWE3 bacterium RIFCSPLOWO2_02_FULL_53_10</name>
    <dbReference type="NCBI Taxonomy" id="1802629"/>
    <lineage>
        <taxon>Bacteria</taxon>
        <taxon>Katanobacteria</taxon>
    </lineage>
</organism>
<evidence type="ECO:0000313" key="8">
    <source>
        <dbReference type="EMBL" id="OGC68639.1"/>
    </source>
</evidence>
<feature type="transmembrane region" description="Helical" evidence="6">
    <location>
        <begin position="107"/>
        <end position="126"/>
    </location>
</feature>
<reference evidence="8 9" key="1">
    <citation type="journal article" date="2016" name="Nat. Commun.">
        <title>Thousands of microbial genomes shed light on interconnected biogeochemical processes in an aquifer system.</title>
        <authorList>
            <person name="Anantharaman K."/>
            <person name="Brown C.T."/>
            <person name="Hug L.A."/>
            <person name="Sharon I."/>
            <person name="Castelle C.J."/>
            <person name="Probst A.J."/>
            <person name="Thomas B.C."/>
            <person name="Singh A."/>
            <person name="Wilkins M.J."/>
            <person name="Karaoz U."/>
            <person name="Brodie E.L."/>
            <person name="Williams K.H."/>
            <person name="Hubbard S.S."/>
            <person name="Banfield J.F."/>
        </authorList>
    </citation>
    <scope>NUCLEOTIDE SEQUENCE [LARGE SCALE GENOMIC DNA]</scope>
</reference>
<feature type="transmembrane region" description="Helical" evidence="6">
    <location>
        <begin position="199"/>
        <end position="220"/>
    </location>
</feature>
<evidence type="ECO:0000313" key="9">
    <source>
        <dbReference type="Proteomes" id="UP000176492"/>
    </source>
</evidence>
<protein>
    <recommendedName>
        <fullName evidence="7">EamA domain-containing protein</fullName>
    </recommendedName>
</protein>
<feature type="non-terminal residue" evidence="8">
    <location>
        <position position="1"/>
    </location>
</feature>
<feature type="transmembrane region" description="Helical" evidence="6">
    <location>
        <begin position="256"/>
        <end position="273"/>
    </location>
</feature>
<dbReference type="PANTHER" id="PTHR32322">
    <property type="entry name" value="INNER MEMBRANE TRANSPORTER"/>
    <property type="match status" value="1"/>
</dbReference>
<evidence type="ECO:0000256" key="6">
    <source>
        <dbReference type="SAM" id="Phobius"/>
    </source>
</evidence>
<proteinExistence type="predicted"/>
<evidence type="ECO:0000256" key="1">
    <source>
        <dbReference type="ARBA" id="ARBA00004651"/>
    </source>
</evidence>
<feature type="transmembrane region" description="Helical" evidence="6">
    <location>
        <begin position="166"/>
        <end position="187"/>
    </location>
</feature>
<evidence type="ECO:0000256" key="4">
    <source>
        <dbReference type="ARBA" id="ARBA00022989"/>
    </source>
</evidence>
<dbReference type="PANTHER" id="PTHR32322:SF18">
    <property type="entry name" value="S-ADENOSYLMETHIONINE_S-ADENOSYLHOMOCYSTEINE TRANSPORTER"/>
    <property type="match status" value="1"/>
</dbReference>
<dbReference type="Proteomes" id="UP000176492">
    <property type="component" value="Unassembled WGS sequence"/>
</dbReference>
<feature type="domain" description="EamA" evidence="7">
    <location>
        <begin position="2"/>
        <end position="125"/>
    </location>
</feature>
<keyword evidence="4 6" id="KW-1133">Transmembrane helix</keyword>
<dbReference type="InterPro" id="IPR000620">
    <property type="entry name" value="EamA_dom"/>
</dbReference>
<feature type="transmembrane region" description="Helical" evidence="6">
    <location>
        <begin position="81"/>
        <end position="100"/>
    </location>
</feature>
<feature type="transmembrane region" description="Helical" evidence="6">
    <location>
        <begin position="20"/>
        <end position="42"/>
    </location>
</feature>
<evidence type="ECO:0000259" key="7">
    <source>
        <dbReference type="Pfam" id="PF00892"/>
    </source>
</evidence>